<gene>
    <name evidence="2" type="ORF">LOTGIDRAFT_171724</name>
</gene>
<feature type="compositionally biased region" description="Polar residues" evidence="1">
    <location>
        <begin position="57"/>
        <end position="68"/>
    </location>
</feature>
<dbReference type="AlphaFoldDB" id="V4B6G2"/>
<proteinExistence type="predicted"/>
<organism evidence="2 3">
    <name type="scientific">Lottia gigantea</name>
    <name type="common">Giant owl limpet</name>
    <dbReference type="NCBI Taxonomy" id="225164"/>
    <lineage>
        <taxon>Eukaryota</taxon>
        <taxon>Metazoa</taxon>
        <taxon>Spiralia</taxon>
        <taxon>Lophotrochozoa</taxon>
        <taxon>Mollusca</taxon>
        <taxon>Gastropoda</taxon>
        <taxon>Patellogastropoda</taxon>
        <taxon>Lottioidea</taxon>
        <taxon>Lottiidae</taxon>
        <taxon>Lottia</taxon>
    </lineage>
</organism>
<dbReference type="OrthoDB" id="6163212at2759"/>
<dbReference type="EMBL" id="KB200109">
    <property type="protein sequence ID" value="ESP03121.1"/>
    <property type="molecule type" value="Genomic_DNA"/>
</dbReference>
<evidence type="ECO:0000256" key="1">
    <source>
        <dbReference type="SAM" id="MobiDB-lite"/>
    </source>
</evidence>
<dbReference type="RefSeq" id="XP_009046171.1">
    <property type="nucleotide sequence ID" value="XM_009047923.1"/>
</dbReference>
<protein>
    <submittedName>
        <fullName evidence="2">Uncharacterized protein</fullName>
    </submittedName>
</protein>
<dbReference type="KEGG" id="lgi:LOTGIDRAFT_171724"/>
<reference evidence="2 3" key="1">
    <citation type="journal article" date="2013" name="Nature">
        <title>Insights into bilaterian evolution from three spiralian genomes.</title>
        <authorList>
            <person name="Simakov O."/>
            <person name="Marletaz F."/>
            <person name="Cho S.J."/>
            <person name="Edsinger-Gonzales E."/>
            <person name="Havlak P."/>
            <person name="Hellsten U."/>
            <person name="Kuo D.H."/>
            <person name="Larsson T."/>
            <person name="Lv J."/>
            <person name="Arendt D."/>
            <person name="Savage R."/>
            <person name="Osoegawa K."/>
            <person name="de Jong P."/>
            <person name="Grimwood J."/>
            <person name="Chapman J.A."/>
            <person name="Shapiro H."/>
            <person name="Aerts A."/>
            <person name="Otillar R.P."/>
            <person name="Terry A.Y."/>
            <person name="Boore J.L."/>
            <person name="Grigoriev I.V."/>
            <person name="Lindberg D.R."/>
            <person name="Seaver E.C."/>
            <person name="Weisblat D.A."/>
            <person name="Putnam N.H."/>
            <person name="Rokhsar D.S."/>
        </authorList>
    </citation>
    <scope>NUCLEOTIDE SEQUENCE [LARGE SCALE GENOMIC DNA]</scope>
</reference>
<dbReference type="GeneID" id="20241875"/>
<dbReference type="Proteomes" id="UP000030746">
    <property type="component" value="Unassembled WGS sequence"/>
</dbReference>
<evidence type="ECO:0000313" key="2">
    <source>
        <dbReference type="EMBL" id="ESP03121.1"/>
    </source>
</evidence>
<accession>V4B6G2</accession>
<evidence type="ECO:0000313" key="3">
    <source>
        <dbReference type="Proteomes" id="UP000030746"/>
    </source>
</evidence>
<feature type="region of interest" description="Disordered" evidence="1">
    <location>
        <begin position="48"/>
        <end position="70"/>
    </location>
</feature>
<feature type="compositionally biased region" description="Basic and acidic residues" evidence="1">
    <location>
        <begin position="319"/>
        <end position="329"/>
    </location>
</feature>
<feature type="region of interest" description="Disordered" evidence="1">
    <location>
        <begin position="1"/>
        <end position="26"/>
    </location>
</feature>
<name>V4B6G2_LOTGI</name>
<sequence>MSQRAIYRKSTGSPQQQFTPTVNNGVGPQAKAFPFKHFITLPNGVVRSSRPARGESNYHNISTTSGYSSVPVKGIHSPPVIHYTDSGPEYDRQQYLKPPDQVRYNSRVSRERHNNVNIVLDSTSQLESSVGRYRKRSKSTPPVSDRSSGDWVDNSSVRQSTRLVSNGSVKGQYITNDEVIYANVNRGSISNNRPPLFINSPASKYVVDVNHTYSSVGLVHSKVDYIRPSSPLSVYSDRGSDYVSSAGSMRGDTVIYNSPSARQDVIMMGNYYDPRDIYVDNRNNGSLTHSRAKFSSMPMLYVDKATEKKIIKEEKKRVKEERKRFEKEEKKRKKAEKKAATLNAKTLPKSWGYDVVHRNIENTYPRPRLRMRAVPIEFEDGPYVPPPLRPRYVVNPNPGLQKKHFYTSTPNLQQAIYANTPSIQRVEQVYGTSSRYALKPHIPPTNKRLLNMTMDEAWAINLFMVYCKIKRMIFIAHVCVYFMATSKPEKP</sequence>
<dbReference type="HOGENOM" id="CLU_555854_0_0_1"/>
<feature type="region of interest" description="Disordered" evidence="1">
    <location>
        <begin position="129"/>
        <end position="154"/>
    </location>
</feature>
<keyword evidence="3" id="KW-1185">Reference proteome</keyword>
<feature type="region of interest" description="Disordered" evidence="1">
    <location>
        <begin position="319"/>
        <end position="339"/>
    </location>
</feature>
<feature type="compositionally biased region" description="Polar residues" evidence="1">
    <location>
        <begin position="10"/>
        <end position="26"/>
    </location>
</feature>
<dbReference type="CTD" id="20241875"/>